<proteinExistence type="predicted"/>
<comment type="caution">
    <text evidence="1">The sequence shown here is derived from an EMBL/GenBank/DDBJ whole genome shotgun (WGS) entry which is preliminary data.</text>
</comment>
<evidence type="ECO:0000313" key="1">
    <source>
        <dbReference type="EMBL" id="MPM22891.1"/>
    </source>
</evidence>
<name>A0A644Y4N4_9ZZZZ</name>
<gene>
    <name evidence="1" type="ORF">SDC9_69351</name>
</gene>
<sequence>MKKLRLLLEYHSSPIWVIDEDGSLLDNGLPNELKKHQDLDSLLEEIAEEYDSLYENSDAYFGYHGFQGESDKRIFFDKISQAINLIRMYAGNSYIIQVDINERDF</sequence>
<accession>A0A644Y4N4</accession>
<organism evidence="1">
    <name type="scientific">bioreactor metagenome</name>
    <dbReference type="NCBI Taxonomy" id="1076179"/>
    <lineage>
        <taxon>unclassified sequences</taxon>
        <taxon>metagenomes</taxon>
        <taxon>ecological metagenomes</taxon>
    </lineage>
</organism>
<dbReference type="EMBL" id="VSSQ01003910">
    <property type="protein sequence ID" value="MPM22891.1"/>
    <property type="molecule type" value="Genomic_DNA"/>
</dbReference>
<dbReference type="AlphaFoldDB" id="A0A644Y4N4"/>
<protein>
    <submittedName>
        <fullName evidence="1">Uncharacterized protein</fullName>
    </submittedName>
</protein>
<reference evidence="1" key="1">
    <citation type="submission" date="2019-08" db="EMBL/GenBank/DDBJ databases">
        <authorList>
            <person name="Kucharzyk K."/>
            <person name="Murdoch R.W."/>
            <person name="Higgins S."/>
            <person name="Loffler F."/>
        </authorList>
    </citation>
    <scope>NUCLEOTIDE SEQUENCE</scope>
</reference>